<sequence>MLITWNCSGAVAIGAFVLGVSAAMPAHADPLVPPTPAEINFLDQARRVFAASHNPVSFRSDGELLSDGWYACDKRAAGFVGTEATLVTPALTQLAFIYLCP</sequence>
<evidence type="ECO:0000256" key="1">
    <source>
        <dbReference type="SAM" id="SignalP"/>
    </source>
</evidence>
<evidence type="ECO:0000313" key="3">
    <source>
        <dbReference type="Proteomes" id="UP000467327"/>
    </source>
</evidence>
<feature type="signal peptide" evidence="1">
    <location>
        <begin position="1"/>
        <end position="28"/>
    </location>
</feature>
<organism evidence="2 3">
    <name type="scientific">Mycolicibacterium aichiense</name>
    <dbReference type="NCBI Taxonomy" id="1799"/>
    <lineage>
        <taxon>Bacteria</taxon>
        <taxon>Bacillati</taxon>
        <taxon>Actinomycetota</taxon>
        <taxon>Actinomycetes</taxon>
        <taxon>Mycobacteriales</taxon>
        <taxon>Mycobacteriaceae</taxon>
        <taxon>Mycolicibacterium</taxon>
    </lineage>
</organism>
<reference evidence="2 3" key="1">
    <citation type="journal article" date="2019" name="Emerg. Microbes Infect.">
        <title>Comprehensive subspecies identification of 175 nontuberculous mycobacteria species based on 7547 genomic profiles.</title>
        <authorList>
            <person name="Matsumoto Y."/>
            <person name="Kinjo T."/>
            <person name="Motooka D."/>
            <person name="Nabeya D."/>
            <person name="Jung N."/>
            <person name="Uechi K."/>
            <person name="Horii T."/>
            <person name="Iida T."/>
            <person name="Fujita J."/>
            <person name="Nakamura S."/>
        </authorList>
    </citation>
    <scope>NUCLEOTIDE SEQUENCE [LARGE SCALE GENOMIC DNA]</scope>
    <source>
        <strain evidence="2 3">JCM 6376</strain>
    </source>
</reference>
<name>A0AAD1MEL4_9MYCO</name>
<dbReference type="Proteomes" id="UP000467327">
    <property type="component" value="Chromosome"/>
</dbReference>
<dbReference type="AlphaFoldDB" id="A0AAD1MEL4"/>
<keyword evidence="3" id="KW-1185">Reference proteome</keyword>
<keyword evidence="1" id="KW-0732">Signal</keyword>
<protein>
    <recommendedName>
        <fullName evidence="4">DUF732 domain-containing protein</fullName>
    </recommendedName>
</protein>
<evidence type="ECO:0008006" key="4">
    <source>
        <dbReference type="Google" id="ProtNLM"/>
    </source>
</evidence>
<proteinExistence type="predicted"/>
<evidence type="ECO:0000313" key="2">
    <source>
        <dbReference type="EMBL" id="BBX09304.1"/>
    </source>
</evidence>
<accession>A0AAD1MEL4</accession>
<dbReference type="KEGG" id="maic:MAIC_41070"/>
<gene>
    <name evidence="2" type="ORF">MAIC_41070</name>
</gene>
<feature type="chain" id="PRO_5042036880" description="DUF732 domain-containing protein" evidence="1">
    <location>
        <begin position="29"/>
        <end position="101"/>
    </location>
</feature>
<dbReference type="EMBL" id="AP022561">
    <property type="protein sequence ID" value="BBX09304.1"/>
    <property type="molecule type" value="Genomic_DNA"/>
</dbReference>